<protein>
    <submittedName>
        <fullName evidence="2">PAC2 family protein</fullName>
    </submittedName>
</protein>
<feature type="compositionally biased region" description="Gly residues" evidence="1">
    <location>
        <begin position="350"/>
        <end position="360"/>
    </location>
</feature>
<dbReference type="Pfam" id="PF09754">
    <property type="entry name" value="PAC2"/>
    <property type="match status" value="1"/>
</dbReference>
<accession>A0ABR8UMM8</accession>
<dbReference type="InterPro" id="IPR019151">
    <property type="entry name" value="Proteasome_assmbl_chaperone_2"/>
</dbReference>
<name>A0ABR8UMM8_9MICC</name>
<organism evidence="2 3">
    <name type="scientific">Arthrobacter gallicola</name>
    <dbReference type="NCBI Taxonomy" id="2762225"/>
    <lineage>
        <taxon>Bacteria</taxon>
        <taxon>Bacillati</taxon>
        <taxon>Actinomycetota</taxon>
        <taxon>Actinomycetes</taxon>
        <taxon>Micrococcales</taxon>
        <taxon>Micrococcaceae</taxon>
        <taxon>Arthrobacter</taxon>
    </lineage>
</organism>
<dbReference type="Proteomes" id="UP000609874">
    <property type="component" value="Unassembled WGS sequence"/>
</dbReference>
<evidence type="ECO:0000313" key="3">
    <source>
        <dbReference type="Proteomes" id="UP000609874"/>
    </source>
</evidence>
<dbReference type="Gene3D" id="3.40.50.10900">
    <property type="entry name" value="PAC-like subunit"/>
    <property type="match status" value="1"/>
</dbReference>
<evidence type="ECO:0000256" key="1">
    <source>
        <dbReference type="SAM" id="MobiDB-lite"/>
    </source>
</evidence>
<dbReference type="InterPro" id="IPR008492">
    <property type="entry name" value="Rv2714-like"/>
</dbReference>
<keyword evidence="3" id="KW-1185">Reference proteome</keyword>
<sequence>MLDPLTLFNLNPELAESADLRGLRLIAGFTGFGEAGHVVTQVRDELFENLEHELVATFDADQLIDYRARRPQLTFVEDHFTGYEPPRIELHRFYDGLGEPFLFLTGFEPDFQWERFTAAVLRIVEMLEVSLVAWVHSVPMPVPHTRPIGVTAHGNRPDLIEGISSWKPTAQIQANVGHLLELRLTEAGVDVVGHVVHVPHYLSEAEFPPAAVAALEYLGAAANLVLPTDRLRESGREVERQIAEQVEASAEVRGVVATLESRYDEFTGSTSRRSLLVKDNDELPDAEELGAAVEAYLASPQAEEETEALLDALGQESEEEPDPQQVTKDEETVEPNGPTALPGRDEDPGRSGGAGTPPAG</sequence>
<feature type="region of interest" description="Disordered" evidence="1">
    <location>
        <begin position="299"/>
        <end position="360"/>
    </location>
</feature>
<dbReference type="SUPFAM" id="SSF159659">
    <property type="entry name" value="Cgl1923-like"/>
    <property type="match status" value="1"/>
</dbReference>
<dbReference type="Gene3D" id="1.10.287.100">
    <property type="match status" value="1"/>
</dbReference>
<reference evidence="2 3" key="1">
    <citation type="submission" date="2020-08" db="EMBL/GenBank/DDBJ databases">
        <title>A Genomic Blueprint of the Chicken Gut Microbiome.</title>
        <authorList>
            <person name="Gilroy R."/>
            <person name="Ravi A."/>
            <person name="Getino M."/>
            <person name="Pursley I."/>
            <person name="Horton D.L."/>
            <person name="Alikhan N.-F."/>
            <person name="Baker D."/>
            <person name="Gharbi K."/>
            <person name="Hall N."/>
            <person name="Watson M."/>
            <person name="Adriaenssens E.M."/>
            <person name="Foster-Nyarko E."/>
            <person name="Jarju S."/>
            <person name="Secka A."/>
            <person name="Antonio M."/>
            <person name="Oren A."/>
            <person name="Chaudhuri R."/>
            <person name="La Ragione R.M."/>
            <person name="Hildebrand F."/>
            <person name="Pallen M.J."/>
        </authorList>
    </citation>
    <scope>NUCLEOTIDE SEQUENCE [LARGE SCALE GENOMIC DNA]</scope>
    <source>
        <strain evidence="2 3">Sa2CUA1</strain>
    </source>
</reference>
<comment type="caution">
    <text evidence="2">The sequence shown here is derived from an EMBL/GenBank/DDBJ whole genome shotgun (WGS) entry which is preliminary data.</text>
</comment>
<dbReference type="PIRSF" id="PIRSF028754">
    <property type="entry name" value="UCP028754"/>
    <property type="match status" value="1"/>
</dbReference>
<evidence type="ECO:0000313" key="2">
    <source>
        <dbReference type="EMBL" id="MBD7993799.1"/>
    </source>
</evidence>
<dbReference type="EMBL" id="JACSQD010000001">
    <property type="protein sequence ID" value="MBD7993799.1"/>
    <property type="molecule type" value="Genomic_DNA"/>
</dbReference>
<gene>
    <name evidence="2" type="ORF">H9639_00570</name>
</gene>
<proteinExistence type="predicted"/>
<dbReference type="InterPro" id="IPR038389">
    <property type="entry name" value="PSMG2_sf"/>
</dbReference>